<accession>A0A562V167</accession>
<feature type="transmembrane region" description="Helical" evidence="2">
    <location>
        <begin position="69"/>
        <end position="90"/>
    </location>
</feature>
<keyword evidence="2" id="KW-1133">Transmembrane helix</keyword>
<keyword evidence="4" id="KW-1185">Reference proteome</keyword>
<organism evidence="3 4">
    <name type="scientific">Stackebrandtia albiflava</name>
    <dbReference type="NCBI Taxonomy" id="406432"/>
    <lineage>
        <taxon>Bacteria</taxon>
        <taxon>Bacillati</taxon>
        <taxon>Actinomycetota</taxon>
        <taxon>Actinomycetes</taxon>
        <taxon>Glycomycetales</taxon>
        <taxon>Glycomycetaceae</taxon>
        <taxon>Stackebrandtia</taxon>
    </lineage>
</organism>
<evidence type="ECO:0000313" key="4">
    <source>
        <dbReference type="Proteomes" id="UP000321617"/>
    </source>
</evidence>
<evidence type="ECO:0000313" key="3">
    <source>
        <dbReference type="EMBL" id="TWJ11547.1"/>
    </source>
</evidence>
<reference evidence="3 4" key="1">
    <citation type="journal article" date="2013" name="Stand. Genomic Sci.">
        <title>Genomic Encyclopedia of Type Strains, Phase I: The one thousand microbial genomes (KMG-I) project.</title>
        <authorList>
            <person name="Kyrpides N.C."/>
            <person name="Woyke T."/>
            <person name="Eisen J.A."/>
            <person name="Garrity G."/>
            <person name="Lilburn T.G."/>
            <person name="Beck B.J."/>
            <person name="Whitman W.B."/>
            <person name="Hugenholtz P."/>
            <person name="Klenk H.P."/>
        </authorList>
    </citation>
    <scope>NUCLEOTIDE SEQUENCE [LARGE SCALE GENOMIC DNA]</scope>
    <source>
        <strain evidence="3 4">DSM 45044</strain>
    </source>
</reference>
<protein>
    <submittedName>
        <fullName evidence="3">Uncharacterized protein</fullName>
    </submittedName>
</protein>
<proteinExistence type="predicted"/>
<feature type="region of interest" description="Disordered" evidence="1">
    <location>
        <begin position="182"/>
        <end position="240"/>
    </location>
</feature>
<dbReference type="Proteomes" id="UP000321617">
    <property type="component" value="Unassembled WGS sequence"/>
</dbReference>
<dbReference type="EMBL" id="VLLL01000006">
    <property type="protein sequence ID" value="TWJ11547.1"/>
    <property type="molecule type" value="Genomic_DNA"/>
</dbReference>
<feature type="transmembrane region" description="Helical" evidence="2">
    <location>
        <begin position="149"/>
        <end position="169"/>
    </location>
</feature>
<feature type="transmembrane region" description="Helical" evidence="2">
    <location>
        <begin position="28"/>
        <end position="49"/>
    </location>
</feature>
<feature type="compositionally biased region" description="Pro residues" evidence="1">
    <location>
        <begin position="182"/>
        <end position="198"/>
    </location>
</feature>
<dbReference type="AlphaFoldDB" id="A0A562V167"/>
<keyword evidence="2" id="KW-0472">Membrane</keyword>
<comment type="caution">
    <text evidence="3">The sequence shown here is derived from an EMBL/GenBank/DDBJ whole genome shotgun (WGS) entry which is preliminary data.</text>
</comment>
<evidence type="ECO:0000256" key="1">
    <source>
        <dbReference type="SAM" id="MobiDB-lite"/>
    </source>
</evidence>
<keyword evidence="2" id="KW-0812">Transmembrane</keyword>
<sequence>MPPIARLSGMTSRPDPAERPRQLVAGQWTAIGAAAATVLHCVCLLWSYFALTGDGAVHASGEDIARAGAGFAVILAFPFLLAGGLATGAVMLRAGRPAGRVVVWSTGGVLLGWHLPCGMYGTVLLLTLYGTDGDDGAGSAWRWLFDTGVIAGVGACVALVVAIILIALTPVNQYFARLRPPPPPRFGPPPPRYGPPAPDADHPVTSVPMDSPWAPPRPGRPNPPVPETAEATHWPPTPPR</sequence>
<name>A0A562V167_9ACTN</name>
<feature type="compositionally biased region" description="Pro residues" evidence="1">
    <location>
        <begin position="213"/>
        <end position="226"/>
    </location>
</feature>
<gene>
    <name evidence="3" type="ORF">LX16_2272</name>
</gene>
<evidence type="ECO:0000256" key="2">
    <source>
        <dbReference type="SAM" id="Phobius"/>
    </source>
</evidence>
<feature type="transmembrane region" description="Helical" evidence="2">
    <location>
        <begin position="102"/>
        <end position="129"/>
    </location>
</feature>